<evidence type="ECO:0000313" key="1">
    <source>
        <dbReference type="EMBL" id="MBA0088882.1"/>
    </source>
</evidence>
<dbReference type="Proteomes" id="UP000567293">
    <property type="component" value="Unassembled WGS sequence"/>
</dbReference>
<gene>
    <name evidence="1" type="ORF">HRJ53_28170</name>
</gene>
<sequence length="317" mass="32155">TPLYTFGNATDNPNYTFAGTGAVSANRFIAGITGTDVLTGTMTGGAGISQSTRGVQLVAGDAAGSTSEVGVHFSQPFNSGTAMAGNVRLKRGSSNTYNGLEITTTTSNPVRICTNSTAEDAGVVATWYPSGGMATGSLADPGAQNIISAGAFQIRGIADSIGTLQSLTITTTDLYIGTPLFIPANSILANQTFRCRIVGSIASTVAGTITLTPRFGPNGVVGDAALTAITTANSGSSGAFSFDVYLMFTAVGASGTCHTMMQQISNGSLSSNASVVSIDTAGTTVATNANAQLGFSMKTSAGTTTITMNYVWIERMF</sequence>
<evidence type="ECO:0000313" key="2">
    <source>
        <dbReference type="Proteomes" id="UP000567293"/>
    </source>
</evidence>
<name>A0A7V8NWS5_9BACT</name>
<comment type="caution">
    <text evidence="1">The sequence shown here is derived from an EMBL/GenBank/DDBJ whole genome shotgun (WGS) entry which is preliminary data.</text>
</comment>
<feature type="non-terminal residue" evidence="1">
    <location>
        <position position="1"/>
    </location>
</feature>
<accession>A0A7V8NWS5</accession>
<dbReference type="EMBL" id="JACDQQ010002729">
    <property type="protein sequence ID" value="MBA0088882.1"/>
    <property type="molecule type" value="Genomic_DNA"/>
</dbReference>
<dbReference type="AlphaFoldDB" id="A0A7V8NWS5"/>
<protein>
    <submittedName>
        <fullName evidence="1">Uncharacterized protein</fullName>
    </submittedName>
</protein>
<proteinExistence type="predicted"/>
<reference evidence="1" key="1">
    <citation type="submission" date="2020-06" db="EMBL/GenBank/DDBJ databases">
        <title>Legume-microbial interactions unlock mineral nutrients during tropical forest succession.</title>
        <authorList>
            <person name="Epihov D.Z."/>
        </authorList>
    </citation>
    <scope>NUCLEOTIDE SEQUENCE [LARGE SCALE GENOMIC DNA]</scope>
    <source>
        <strain evidence="1">Pan2503</strain>
    </source>
</reference>
<organism evidence="1 2">
    <name type="scientific">Candidatus Acidiferrum panamense</name>
    <dbReference type="NCBI Taxonomy" id="2741543"/>
    <lineage>
        <taxon>Bacteria</taxon>
        <taxon>Pseudomonadati</taxon>
        <taxon>Acidobacteriota</taxon>
        <taxon>Terriglobia</taxon>
        <taxon>Candidatus Acidiferrales</taxon>
        <taxon>Candidatus Acidiferrum</taxon>
    </lineage>
</organism>
<keyword evidence="2" id="KW-1185">Reference proteome</keyword>